<name>A0A645D8F5_9ZZZZ</name>
<reference evidence="1" key="1">
    <citation type="submission" date="2019-08" db="EMBL/GenBank/DDBJ databases">
        <authorList>
            <person name="Kucharzyk K."/>
            <person name="Murdoch R.W."/>
            <person name="Higgins S."/>
            <person name="Loffler F."/>
        </authorList>
    </citation>
    <scope>NUCLEOTIDE SEQUENCE</scope>
</reference>
<organism evidence="1">
    <name type="scientific">bioreactor metagenome</name>
    <dbReference type="NCBI Taxonomy" id="1076179"/>
    <lineage>
        <taxon>unclassified sequences</taxon>
        <taxon>metagenomes</taxon>
        <taxon>ecological metagenomes</taxon>
    </lineage>
</organism>
<proteinExistence type="predicted"/>
<comment type="caution">
    <text evidence="1">The sequence shown here is derived from an EMBL/GenBank/DDBJ whole genome shotgun (WGS) entry which is preliminary data.</text>
</comment>
<gene>
    <name evidence="1" type="ORF">SDC9_132416</name>
</gene>
<dbReference type="EMBL" id="VSSQ01033672">
    <property type="protein sequence ID" value="MPM85338.1"/>
    <property type="molecule type" value="Genomic_DNA"/>
</dbReference>
<accession>A0A645D8F5</accession>
<evidence type="ECO:0000313" key="1">
    <source>
        <dbReference type="EMBL" id="MPM85338.1"/>
    </source>
</evidence>
<protein>
    <submittedName>
        <fullName evidence="1">Uncharacterized protein</fullName>
    </submittedName>
</protein>
<dbReference type="AlphaFoldDB" id="A0A645D8F5"/>
<sequence length="58" mass="6353">MFTGIFAAELRVKNAVIPLSLRHLKTNGYGFLRIAMKVNIGLTTNATNAIHPTNNTIN</sequence>